<keyword evidence="2" id="KW-0328">Glycosyltransferase</keyword>
<dbReference type="RefSeq" id="WP_200608216.1">
    <property type="nucleotide sequence ID" value="NZ_CP071517.1"/>
</dbReference>
<evidence type="ECO:0000256" key="1">
    <source>
        <dbReference type="ARBA" id="ARBA00006739"/>
    </source>
</evidence>
<dbReference type="EMBL" id="CP071517">
    <property type="protein sequence ID" value="QSX74378.1"/>
    <property type="molecule type" value="Genomic_DNA"/>
</dbReference>
<dbReference type="Pfam" id="PF13641">
    <property type="entry name" value="Glyco_tranf_2_3"/>
    <property type="match status" value="1"/>
</dbReference>
<dbReference type="InterPro" id="IPR029044">
    <property type="entry name" value="Nucleotide-diphossugar_trans"/>
</dbReference>
<feature type="transmembrane region" description="Helical" evidence="4">
    <location>
        <begin position="6"/>
        <end position="32"/>
    </location>
</feature>
<evidence type="ECO:0000313" key="6">
    <source>
        <dbReference type="Proteomes" id="UP000663400"/>
    </source>
</evidence>
<feature type="transmembrane region" description="Helical" evidence="4">
    <location>
        <begin position="412"/>
        <end position="435"/>
    </location>
</feature>
<feature type="transmembrane region" description="Helical" evidence="4">
    <location>
        <begin position="375"/>
        <end position="392"/>
    </location>
</feature>
<dbReference type="Proteomes" id="UP000663400">
    <property type="component" value="Chromosome"/>
</dbReference>
<name>A0ABX7R8E9_9GAMM</name>
<keyword evidence="4" id="KW-1133">Transmembrane helix</keyword>
<gene>
    <name evidence="5" type="ORF">HIV01_014460</name>
</gene>
<evidence type="ECO:0000256" key="3">
    <source>
        <dbReference type="ARBA" id="ARBA00022679"/>
    </source>
</evidence>
<dbReference type="SUPFAM" id="SSF53448">
    <property type="entry name" value="Nucleotide-diphospho-sugar transferases"/>
    <property type="match status" value="1"/>
</dbReference>
<proteinExistence type="inferred from homology"/>
<evidence type="ECO:0000256" key="2">
    <source>
        <dbReference type="ARBA" id="ARBA00022676"/>
    </source>
</evidence>
<keyword evidence="4" id="KW-0472">Membrane</keyword>
<accession>A0ABX7R8E9</accession>
<dbReference type="PANTHER" id="PTHR43630:SF1">
    <property type="entry name" value="POLY-BETA-1,6-N-ACETYL-D-GLUCOSAMINE SYNTHASE"/>
    <property type="match status" value="1"/>
</dbReference>
<reference evidence="5 6" key="1">
    <citation type="submission" date="2021-02" db="EMBL/GenBank/DDBJ databases">
        <title>Lysobacter arenosi sp. nov., isolated from soil of gangwondo yeongwol, south Korea.</title>
        <authorList>
            <person name="Kim K.R."/>
            <person name="Kim K.H."/>
            <person name="Jeon C.O."/>
        </authorList>
    </citation>
    <scope>NUCLEOTIDE SEQUENCE [LARGE SCALE GENOMIC DNA]</scope>
    <source>
        <strain evidence="5 6">R7</strain>
    </source>
</reference>
<keyword evidence="4" id="KW-0812">Transmembrane</keyword>
<dbReference type="PANTHER" id="PTHR43630">
    <property type="entry name" value="POLY-BETA-1,6-N-ACETYL-D-GLUCOSAMINE SYNTHASE"/>
    <property type="match status" value="1"/>
</dbReference>
<dbReference type="Gene3D" id="3.90.550.10">
    <property type="entry name" value="Spore Coat Polysaccharide Biosynthesis Protein SpsA, Chain A"/>
    <property type="match status" value="1"/>
</dbReference>
<feature type="transmembrane region" description="Helical" evidence="4">
    <location>
        <begin position="447"/>
        <end position="470"/>
    </location>
</feature>
<evidence type="ECO:0000256" key="4">
    <source>
        <dbReference type="SAM" id="Phobius"/>
    </source>
</evidence>
<keyword evidence="3" id="KW-0808">Transferase</keyword>
<feature type="transmembrane region" description="Helical" evidence="4">
    <location>
        <begin position="304"/>
        <end position="332"/>
    </location>
</feature>
<feature type="transmembrane region" description="Helical" evidence="4">
    <location>
        <begin position="344"/>
        <end position="363"/>
    </location>
</feature>
<keyword evidence="6" id="KW-1185">Reference proteome</keyword>
<organism evidence="5 6">
    <name type="scientific">Lysobacter arenosi</name>
    <dbReference type="NCBI Taxonomy" id="2795387"/>
    <lineage>
        <taxon>Bacteria</taxon>
        <taxon>Pseudomonadati</taxon>
        <taxon>Pseudomonadota</taxon>
        <taxon>Gammaproteobacteria</taxon>
        <taxon>Lysobacterales</taxon>
        <taxon>Lysobacteraceae</taxon>
        <taxon>Lysobacter</taxon>
    </lineage>
</organism>
<comment type="similarity">
    <text evidence="1">Belongs to the glycosyltransferase 2 family.</text>
</comment>
<protein>
    <submittedName>
        <fullName evidence="5">Glycosyltransferase family 2 protein</fullName>
    </submittedName>
</protein>
<evidence type="ECO:0000313" key="5">
    <source>
        <dbReference type="EMBL" id="QSX74378.1"/>
    </source>
</evidence>
<sequence>MQEVWVWVCVVAVFLGAAPQLAALIQFLLVGLHGVRNHYPKCAPVTRRVAVLIPAWNEGLVIDNTIEHMMSLDYPRDALRVYVIDDASTDQTPQLAQAAALRYPGNVFHLRREKGGQGKAHTLNYGLAHVLDNDWMEAVLITDADVQYSRDALARMVRHLADPKVGAITAYIKEGSDPGGFVSRSIAFEYITAQAASRRAQNVMGVMACVAGGAQLHSRENLIAIGGAIDTSTLAEDTYTTFLTELSGRRALFDPSAVVWAEEPDALTSLWKQRLRWARGNLQLSWAFRHAWFRPFSHRGIGGWVFGLIWFATVLTPILMLMAMVGGLSLLFLDPSWAWHAFRVLWLTNVFVYLFQLLFCFVIDPHTAKRAWLEGVLFPGFMSVALMAWSVFPERLQPLVQAFPSIGADWDWRTVLVVVLYAWVGACMAAGWGLYRLERAGAPAWLVRPLLAVVGVGPVLCAVSLTAYVYELRGAERHWDKTVKTGKVRQLE</sequence>
<dbReference type="CDD" id="cd06423">
    <property type="entry name" value="CESA_like"/>
    <property type="match status" value="1"/>
</dbReference>